<feature type="domain" description="DUF8040" evidence="1">
    <location>
        <begin position="4"/>
        <end position="69"/>
    </location>
</feature>
<dbReference type="InterPro" id="IPR058353">
    <property type="entry name" value="DUF8040"/>
</dbReference>
<organism evidence="2 3">
    <name type="scientific">Macrophomina phaseolina</name>
    <dbReference type="NCBI Taxonomy" id="35725"/>
    <lineage>
        <taxon>Eukaryota</taxon>
        <taxon>Fungi</taxon>
        <taxon>Dikarya</taxon>
        <taxon>Ascomycota</taxon>
        <taxon>Pezizomycotina</taxon>
        <taxon>Dothideomycetes</taxon>
        <taxon>Dothideomycetes incertae sedis</taxon>
        <taxon>Botryosphaeriales</taxon>
        <taxon>Botryosphaeriaceae</taxon>
        <taxon>Macrophomina</taxon>
    </lineage>
</organism>
<evidence type="ECO:0000313" key="3">
    <source>
        <dbReference type="Proteomes" id="UP000774617"/>
    </source>
</evidence>
<accession>A0ABQ8FQW5</accession>
<sequence length="101" mass="11875">MGIRAFEELHRELIQRGLQDGRHIRSRERLLIFLYIVSNGQSFRLAAVEFNHLTERIHEAFHEALNLLCYLHKDVVLPPPDRTPDRITENTKYAAFFADCI</sequence>
<protein>
    <recommendedName>
        <fullName evidence="1">DUF8040 domain-containing protein</fullName>
    </recommendedName>
</protein>
<evidence type="ECO:0000259" key="1">
    <source>
        <dbReference type="Pfam" id="PF26138"/>
    </source>
</evidence>
<dbReference type="Proteomes" id="UP000774617">
    <property type="component" value="Unassembled WGS sequence"/>
</dbReference>
<evidence type="ECO:0000313" key="2">
    <source>
        <dbReference type="EMBL" id="KAH7014053.1"/>
    </source>
</evidence>
<keyword evidence="3" id="KW-1185">Reference proteome</keyword>
<reference evidence="2 3" key="1">
    <citation type="journal article" date="2021" name="Nat. Commun.">
        <title>Genetic determinants of endophytism in the Arabidopsis root mycobiome.</title>
        <authorList>
            <person name="Mesny F."/>
            <person name="Miyauchi S."/>
            <person name="Thiergart T."/>
            <person name="Pickel B."/>
            <person name="Atanasova L."/>
            <person name="Karlsson M."/>
            <person name="Huettel B."/>
            <person name="Barry K.W."/>
            <person name="Haridas S."/>
            <person name="Chen C."/>
            <person name="Bauer D."/>
            <person name="Andreopoulos W."/>
            <person name="Pangilinan J."/>
            <person name="LaButti K."/>
            <person name="Riley R."/>
            <person name="Lipzen A."/>
            <person name="Clum A."/>
            <person name="Drula E."/>
            <person name="Henrissat B."/>
            <person name="Kohler A."/>
            <person name="Grigoriev I.V."/>
            <person name="Martin F.M."/>
            <person name="Hacquard S."/>
        </authorList>
    </citation>
    <scope>NUCLEOTIDE SEQUENCE [LARGE SCALE GENOMIC DNA]</scope>
    <source>
        <strain evidence="2 3">MPI-SDFR-AT-0080</strain>
    </source>
</reference>
<name>A0ABQ8FQW5_9PEZI</name>
<comment type="caution">
    <text evidence="2">The sequence shown here is derived from an EMBL/GenBank/DDBJ whole genome shotgun (WGS) entry which is preliminary data.</text>
</comment>
<proteinExistence type="predicted"/>
<dbReference type="EMBL" id="JAGTJR010000082">
    <property type="protein sequence ID" value="KAH7014053.1"/>
    <property type="molecule type" value="Genomic_DNA"/>
</dbReference>
<dbReference type="Pfam" id="PF26138">
    <property type="entry name" value="DUF8040"/>
    <property type="match status" value="1"/>
</dbReference>
<gene>
    <name evidence="2" type="ORF">B0J12DRAFT_443315</name>
</gene>